<gene>
    <name evidence="2" type="ORF">S03H2_58155</name>
</gene>
<dbReference type="InterPro" id="IPR029033">
    <property type="entry name" value="His_PPase_superfam"/>
</dbReference>
<evidence type="ECO:0008006" key="3">
    <source>
        <dbReference type="Google" id="ProtNLM"/>
    </source>
</evidence>
<protein>
    <recommendedName>
        <fullName evidence="3">Phosphohistidine phosphatase SixA</fullName>
    </recommendedName>
</protein>
<dbReference type="SUPFAM" id="SSF53254">
    <property type="entry name" value="Phosphoglycerate mutase-like"/>
    <property type="match status" value="1"/>
</dbReference>
<accession>X1IW96</accession>
<name>X1IW96_9ZZZZ</name>
<feature type="region of interest" description="Disordered" evidence="1">
    <location>
        <begin position="1"/>
        <end position="26"/>
    </location>
</feature>
<dbReference type="Pfam" id="PF00300">
    <property type="entry name" value="His_Phos_1"/>
    <property type="match status" value="1"/>
</dbReference>
<dbReference type="CDD" id="cd07067">
    <property type="entry name" value="HP_PGM_like"/>
    <property type="match status" value="1"/>
</dbReference>
<reference evidence="2" key="1">
    <citation type="journal article" date="2014" name="Front. Microbiol.">
        <title>High frequency of phylogenetically diverse reductive dehalogenase-homologous genes in deep subseafloor sedimentary metagenomes.</title>
        <authorList>
            <person name="Kawai M."/>
            <person name="Futagami T."/>
            <person name="Toyoda A."/>
            <person name="Takaki Y."/>
            <person name="Nishi S."/>
            <person name="Hori S."/>
            <person name="Arai W."/>
            <person name="Tsubouchi T."/>
            <person name="Morono Y."/>
            <person name="Uchiyama I."/>
            <person name="Ito T."/>
            <person name="Fujiyama A."/>
            <person name="Inagaki F."/>
            <person name="Takami H."/>
        </authorList>
    </citation>
    <scope>NUCLEOTIDE SEQUENCE</scope>
    <source>
        <strain evidence="2">Expedition CK06-06</strain>
    </source>
</reference>
<dbReference type="InterPro" id="IPR013078">
    <property type="entry name" value="His_Pase_superF_clade-1"/>
</dbReference>
<comment type="caution">
    <text evidence="2">The sequence shown here is derived from an EMBL/GenBank/DDBJ whole genome shotgun (WGS) entry which is preliminary data.</text>
</comment>
<sequence length="162" mass="17753">MEIYLMQHGPALPKEQDPDEGLSPAGEARIHASGRALKRMGVSFDVILSSPKKRSKQTAAIVAKEIGFPPEKIMETEKVKATTPPEETIKALTEYAGNKRILIAGHLPSVAEVASFLLTEGSKATIEFERGGCCRIDVEDLHAHSGYLRWYLTPEQLKLIAS</sequence>
<evidence type="ECO:0000313" key="2">
    <source>
        <dbReference type="EMBL" id="GAH86726.1"/>
    </source>
</evidence>
<proteinExistence type="predicted"/>
<organism evidence="2">
    <name type="scientific">marine sediment metagenome</name>
    <dbReference type="NCBI Taxonomy" id="412755"/>
    <lineage>
        <taxon>unclassified sequences</taxon>
        <taxon>metagenomes</taxon>
        <taxon>ecological metagenomes</taxon>
    </lineage>
</organism>
<dbReference type="EMBL" id="BARU01037304">
    <property type="protein sequence ID" value="GAH86726.1"/>
    <property type="molecule type" value="Genomic_DNA"/>
</dbReference>
<dbReference type="AlphaFoldDB" id="X1IW96"/>
<evidence type="ECO:0000256" key="1">
    <source>
        <dbReference type="SAM" id="MobiDB-lite"/>
    </source>
</evidence>
<dbReference type="Gene3D" id="3.40.50.1240">
    <property type="entry name" value="Phosphoglycerate mutase-like"/>
    <property type="match status" value="1"/>
</dbReference>